<dbReference type="GO" id="GO:0005886">
    <property type="term" value="C:plasma membrane"/>
    <property type="evidence" value="ECO:0007669"/>
    <property type="project" value="UniProtKB-SubCell"/>
</dbReference>
<keyword evidence="4 7" id="KW-0812">Transmembrane</keyword>
<gene>
    <name evidence="9" type="ORF">E1218_01465</name>
</gene>
<evidence type="ECO:0000256" key="5">
    <source>
        <dbReference type="ARBA" id="ARBA00022989"/>
    </source>
</evidence>
<accession>A0A4R4XI08</accession>
<dbReference type="SUPFAM" id="SSF161098">
    <property type="entry name" value="MetI-like"/>
    <property type="match status" value="1"/>
</dbReference>
<organism evidence="9 10">
    <name type="scientific">Kribbella turkmenica</name>
    <dbReference type="NCBI Taxonomy" id="2530375"/>
    <lineage>
        <taxon>Bacteria</taxon>
        <taxon>Bacillati</taxon>
        <taxon>Actinomycetota</taxon>
        <taxon>Actinomycetes</taxon>
        <taxon>Propionibacteriales</taxon>
        <taxon>Kribbellaceae</taxon>
        <taxon>Kribbella</taxon>
    </lineage>
</organism>
<feature type="transmembrane region" description="Helical" evidence="7">
    <location>
        <begin position="117"/>
        <end position="141"/>
    </location>
</feature>
<feature type="transmembrane region" description="Helical" evidence="7">
    <location>
        <begin position="86"/>
        <end position="110"/>
    </location>
</feature>
<comment type="subcellular location">
    <subcellularLocation>
        <location evidence="1 7">Cell membrane</location>
        <topology evidence="1 7">Multi-pass membrane protein</topology>
    </subcellularLocation>
</comment>
<feature type="domain" description="ABC transmembrane type-1" evidence="8">
    <location>
        <begin position="82"/>
        <end position="272"/>
    </location>
</feature>
<protein>
    <submittedName>
        <fullName evidence="9">ABC transporter permease</fullName>
    </submittedName>
</protein>
<dbReference type="PROSITE" id="PS50928">
    <property type="entry name" value="ABC_TM1"/>
    <property type="match status" value="1"/>
</dbReference>
<keyword evidence="10" id="KW-1185">Reference proteome</keyword>
<dbReference type="AlphaFoldDB" id="A0A4R4XI08"/>
<evidence type="ECO:0000313" key="10">
    <source>
        <dbReference type="Proteomes" id="UP000295172"/>
    </source>
</evidence>
<dbReference type="Pfam" id="PF00528">
    <property type="entry name" value="BPD_transp_1"/>
    <property type="match status" value="1"/>
</dbReference>
<keyword evidence="2 7" id="KW-0813">Transport</keyword>
<keyword evidence="3" id="KW-1003">Cell membrane</keyword>
<proteinExistence type="inferred from homology"/>
<reference evidence="9 10" key="1">
    <citation type="submission" date="2019-02" db="EMBL/GenBank/DDBJ databases">
        <title>Draft genome sequences of novel Actinobacteria.</title>
        <authorList>
            <person name="Sahin N."/>
            <person name="Ay H."/>
            <person name="Saygin H."/>
        </authorList>
    </citation>
    <scope>NUCLEOTIDE SEQUENCE [LARGE SCALE GENOMIC DNA]</scope>
    <source>
        <strain evidence="9 10">16K104</strain>
    </source>
</reference>
<dbReference type="PANTHER" id="PTHR43386">
    <property type="entry name" value="OLIGOPEPTIDE TRANSPORT SYSTEM PERMEASE PROTEIN APPC"/>
    <property type="match status" value="1"/>
</dbReference>
<evidence type="ECO:0000256" key="6">
    <source>
        <dbReference type="ARBA" id="ARBA00023136"/>
    </source>
</evidence>
<name>A0A4R4XI08_9ACTN</name>
<evidence type="ECO:0000256" key="4">
    <source>
        <dbReference type="ARBA" id="ARBA00022692"/>
    </source>
</evidence>
<dbReference type="OrthoDB" id="8906042at2"/>
<feature type="transmembrane region" description="Helical" evidence="7">
    <location>
        <begin position="199"/>
        <end position="226"/>
    </location>
</feature>
<dbReference type="InterPro" id="IPR050366">
    <property type="entry name" value="BP-dependent_transpt_permease"/>
</dbReference>
<dbReference type="CDD" id="cd06261">
    <property type="entry name" value="TM_PBP2"/>
    <property type="match status" value="1"/>
</dbReference>
<sequence>MVLPGVRPTHKAGRASAFGLAGRLSAAVVIIFTVVALIGPWVAPHDPQAVDLKASFWGPDAGHLLGYDAAGRDLLSRLLAGARTSFLGPLVIVGFATLLGSSIAVAAAWYGRWLDSAVVAVLDVALAFPGLLLAVLTVAIVGPGLPAATLALGVAYVPHMARLVRSAALREVGRDYVDALRVQGLPAVRIAVRHVLPNIWPIVIGQAALTLAWATVDLAALSYLGLGVQPPQPDWGVMVAAGQSGVLQGYPAESVVAGVCLVVAAGAFNLLGQRLLRRCEGARAR</sequence>
<dbReference type="Pfam" id="PF12911">
    <property type="entry name" value="OppC_N"/>
    <property type="match status" value="1"/>
</dbReference>
<evidence type="ECO:0000256" key="7">
    <source>
        <dbReference type="RuleBase" id="RU363032"/>
    </source>
</evidence>
<dbReference type="InterPro" id="IPR025966">
    <property type="entry name" value="OppC_N"/>
</dbReference>
<evidence type="ECO:0000256" key="2">
    <source>
        <dbReference type="ARBA" id="ARBA00022448"/>
    </source>
</evidence>
<feature type="transmembrane region" description="Helical" evidence="7">
    <location>
        <begin position="255"/>
        <end position="276"/>
    </location>
</feature>
<keyword evidence="6 7" id="KW-0472">Membrane</keyword>
<evidence type="ECO:0000256" key="1">
    <source>
        <dbReference type="ARBA" id="ARBA00004651"/>
    </source>
</evidence>
<dbReference type="InterPro" id="IPR035906">
    <property type="entry name" value="MetI-like_sf"/>
</dbReference>
<dbReference type="PANTHER" id="PTHR43386:SF1">
    <property type="entry name" value="D,D-DIPEPTIDE TRANSPORT SYSTEM PERMEASE PROTEIN DDPC-RELATED"/>
    <property type="match status" value="1"/>
</dbReference>
<keyword evidence="5 7" id="KW-1133">Transmembrane helix</keyword>
<comment type="caution">
    <text evidence="9">The sequence shown here is derived from an EMBL/GenBank/DDBJ whole genome shotgun (WGS) entry which is preliminary data.</text>
</comment>
<evidence type="ECO:0000313" key="9">
    <source>
        <dbReference type="EMBL" id="TDD30513.1"/>
    </source>
</evidence>
<evidence type="ECO:0000256" key="3">
    <source>
        <dbReference type="ARBA" id="ARBA00022475"/>
    </source>
</evidence>
<evidence type="ECO:0000259" key="8">
    <source>
        <dbReference type="PROSITE" id="PS50928"/>
    </source>
</evidence>
<dbReference type="GO" id="GO:0055085">
    <property type="term" value="P:transmembrane transport"/>
    <property type="evidence" value="ECO:0007669"/>
    <property type="project" value="InterPro"/>
</dbReference>
<dbReference type="InterPro" id="IPR000515">
    <property type="entry name" value="MetI-like"/>
</dbReference>
<comment type="similarity">
    <text evidence="7">Belongs to the binding-protein-dependent transport system permease family.</text>
</comment>
<feature type="transmembrane region" description="Helical" evidence="7">
    <location>
        <begin position="147"/>
        <end position="164"/>
    </location>
</feature>
<dbReference type="EMBL" id="SMKR01000003">
    <property type="protein sequence ID" value="TDD30513.1"/>
    <property type="molecule type" value="Genomic_DNA"/>
</dbReference>
<dbReference type="Proteomes" id="UP000295172">
    <property type="component" value="Unassembled WGS sequence"/>
</dbReference>
<feature type="transmembrane region" description="Helical" evidence="7">
    <location>
        <begin position="20"/>
        <end position="43"/>
    </location>
</feature>
<dbReference type="Gene3D" id="1.10.3720.10">
    <property type="entry name" value="MetI-like"/>
    <property type="match status" value="1"/>
</dbReference>